<dbReference type="GO" id="GO:0016755">
    <property type="term" value="F:aminoacyltransferase activity"/>
    <property type="evidence" value="ECO:0007669"/>
    <property type="project" value="InterPro"/>
</dbReference>
<dbReference type="EMBL" id="CP049616">
    <property type="protein sequence ID" value="QII44189.1"/>
    <property type="molecule type" value="Genomic_DNA"/>
</dbReference>
<dbReference type="InterPro" id="IPR003447">
    <property type="entry name" value="FEMABX"/>
</dbReference>
<evidence type="ECO:0000256" key="4">
    <source>
        <dbReference type="ARBA" id="ARBA00022984"/>
    </source>
</evidence>
<dbReference type="PANTHER" id="PTHR36174">
    <property type="entry name" value="LIPID II:GLYCINE GLYCYLTRANSFERASE"/>
    <property type="match status" value="1"/>
</dbReference>
<dbReference type="InterPro" id="IPR016181">
    <property type="entry name" value="Acyl_CoA_acyltransferase"/>
</dbReference>
<keyword evidence="6" id="KW-0961">Cell wall biogenesis/degradation</keyword>
<protein>
    <submittedName>
        <fullName evidence="7">Aminoacyltransferase</fullName>
    </submittedName>
</protein>
<dbReference type="PANTHER" id="PTHR36174:SF1">
    <property type="entry name" value="LIPID II:GLYCINE GLYCYLTRANSFERASE"/>
    <property type="match status" value="1"/>
</dbReference>
<evidence type="ECO:0000256" key="5">
    <source>
        <dbReference type="ARBA" id="ARBA00023315"/>
    </source>
</evidence>
<dbReference type="RefSeq" id="WP_166247850.1">
    <property type="nucleotide sequence ID" value="NZ_CP049616.1"/>
</dbReference>
<dbReference type="GO" id="GO:0008360">
    <property type="term" value="P:regulation of cell shape"/>
    <property type="evidence" value="ECO:0007669"/>
    <property type="project" value="UniProtKB-KW"/>
</dbReference>
<sequence>MIQVIEEKKPWDEFISSFEDADLYHTFDYHMIAKDGGKPVLLKYTLGDINIGLPLLIRDIPNTAFKDATSVYGYAGPVYKNVTKNFDSIHFNNELMEYFQSNNIVSVFSRLNPFLPLQHKVLENIGLIDKKGPIVIIDLAKDIELQRQEFSKRLKGQLNKARRCSHIIKVKSDEELHKFINIYHENMDRVNARSMYYFKNEYFKDIAKSNSFKTETLLAVHNETGDVMGASMFFYRDSIVHYHLSGTKTEYLPLMPTKLLIDEMRLKASELGLAYFNLGGGLSGADDSLLQFKSSFSKKMEDFYVWKLIVDKNIYNKITKECSATGNSDFFPLYRCSNQLVLSTK</sequence>
<evidence type="ECO:0000313" key="7">
    <source>
        <dbReference type="EMBL" id="QII44189.1"/>
    </source>
</evidence>
<accession>A0A6G7J0M8</accession>
<dbReference type="Gene3D" id="3.40.630.30">
    <property type="match status" value="1"/>
</dbReference>
<keyword evidence="8" id="KW-1185">Reference proteome</keyword>
<dbReference type="Pfam" id="PF02388">
    <property type="entry name" value="FemAB"/>
    <property type="match status" value="1"/>
</dbReference>
<dbReference type="GO" id="GO:0009252">
    <property type="term" value="P:peptidoglycan biosynthetic process"/>
    <property type="evidence" value="ECO:0007669"/>
    <property type="project" value="UniProtKB-KW"/>
</dbReference>
<comment type="similarity">
    <text evidence="1">Belongs to the FemABX family.</text>
</comment>
<keyword evidence="2 7" id="KW-0808">Transferase</keyword>
<dbReference type="SUPFAM" id="SSF55729">
    <property type="entry name" value="Acyl-CoA N-acyltransferases (Nat)"/>
    <property type="match status" value="1"/>
</dbReference>
<proteinExistence type="inferred from homology"/>
<dbReference type="Proteomes" id="UP000502928">
    <property type="component" value="Chromosome"/>
</dbReference>
<gene>
    <name evidence="7" type="ORF">GVT53_05710</name>
</gene>
<organism evidence="7 8">
    <name type="scientific">Flagellimonas oceani</name>
    <dbReference type="NCBI Taxonomy" id="2698672"/>
    <lineage>
        <taxon>Bacteria</taxon>
        <taxon>Pseudomonadati</taxon>
        <taxon>Bacteroidota</taxon>
        <taxon>Flavobacteriia</taxon>
        <taxon>Flavobacteriales</taxon>
        <taxon>Flavobacteriaceae</taxon>
        <taxon>Flagellimonas</taxon>
    </lineage>
</organism>
<evidence type="ECO:0000256" key="3">
    <source>
        <dbReference type="ARBA" id="ARBA00022960"/>
    </source>
</evidence>
<dbReference type="InterPro" id="IPR050644">
    <property type="entry name" value="PG_Glycine_Bridge_Synth"/>
</dbReference>
<keyword evidence="4" id="KW-0573">Peptidoglycan synthesis</keyword>
<name>A0A6G7J0M8_9FLAO</name>
<evidence type="ECO:0000256" key="1">
    <source>
        <dbReference type="ARBA" id="ARBA00009943"/>
    </source>
</evidence>
<dbReference type="AlphaFoldDB" id="A0A6G7J0M8"/>
<evidence type="ECO:0000313" key="8">
    <source>
        <dbReference type="Proteomes" id="UP000502928"/>
    </source>
</evidence>
<dbReference type="KEGG" id="mut:GVT53_05710"/>
<keyword evidence="5 7" id="KW-0012">Acyltransferase</keyword>
<evidence type="ECO:0000256" key="2">
    <source>
        <dbReference type="ARBA" id="ARBA00022679"/>
    </source>
</evidence>
<evidence type="ECO:0000256" key="6">
    <source>
        <dbReference type="ARBA" id="ARBA00023316"/>
    </source>
</evidence>
<keyword evidence="3" id="KW-0133">Cell shape</keyword>
<reference evidence="7 8" key="1">
    <citation type="submission" date="2020-02" db="EMBL/GenBank/DDBJ databases">
        <title>Complete genome of Muricauda sp. 501str8.</title>
        <authorList>
            <person name="Dong B."/>
            <person name="Zhu S."/>
            <person name="Yang J."/>
            <person name="Chen J."/>
        </authorList>
    </citation>
    <scope>NUCLEOTIDE SEQUENCE [LARGE SCALE GENOMIC DNA]</scope>
    <source>
        <strain evidence="7 8">501str8</strain>
    </source>
</reference>
<dbReference type="GO" id="GO:0071555">
    <property type="term" value="P:cell wall organization"/>
    <property type="evidence" value="ECO:0007669"/>
    <property type="project" value="UniProtKB-KW"/>
</dbReference>